<dbReference type="GO" id="GO:0016740">
    <property type="term" value="F:transferase activity"/>
    <property type="evidence" value="ECO:0007669"/>
    <property type="project" value="UniProtKB-KW"/>
</dbReference>
<dbReference type="RefSeq" id="WP_020542696.1">
    <property type="nucleotide sequence ID" value="NZ_CP068985.1"/>
</dbReference>
<dbReference type="InterPro" id="IPR004360">
    <property type="entry name" value="Glyas_Fos-R_dOase_dom"/>
</dbReference>
<dbReference type="EMBL" id="CP068985">
    <property type="protein sequence ID" value="QYC38090.1"/>
    <property type="molecule type" value="Genomic_DNA"/>
</dbReference>
<dbReference type="SUPFAM" id="SSF54593">
    <property type="entry name" value="Glyoxalase/Bleomycin resistance protein/Dihydroxybiphenyl dioxygenase"/>
    <property type="match status" value="1"/>
</dbReference>
<dbReference type="Proteomes" id="UP000824681">
    <property type="component" value="Chromosome"/>
</dbReference>
<dbReference type="Gene3D" id="3.10.180.10">
    <property type="entry name" value="2,3-Dihydroxybiphenyl 1,2-Dioxygenase, domain 1"/>
    <property type="match status" value="1"/>
</dbReference>
<keyword evidence="3" id="KW-1185">Reference proteome</keyword>
<sequence>MEARLDHLVCWVADPFVSLRFYERVVGLPGVRAEEFREGKAGFPSVRVAPETILDLMAYESARGVDEGTGVRGAAGHPLNHFCLAVDREEFDALQVRLKQNEVEVTGTGTNSFGARGIAPETIYFADPDGNVIEVRYYE</sequence>
<name>A0ABX8TRI0_9ACTN</name>
<organism evidence="2 3">
    <name type="scientific">Nonomuraea coxensis DSM 45129</name>
    <dbReference type="NCBI Taxonomy" id="1122611"/>
    <lineage>
        <taxon>Bacteria</taxon>
        <taxon>Bacillati</taxon>
        <taxon>Actinomycetota</taxon>
        <taxon>Actinomycetes</taxon>
        <taxon>Streptosporangiales</taxon>
        <taxon>Streptosporangiaceae</taxon>
        <taxon>Nonomuraea</taxon>
    </lineage>
</organism>
<dbReference type="PROSITE" id="PS51819">
    <property type="entry name" value="VOC"/>
    <property type="match status" value="1"/>
</dbReference>
<keyword evidence="2" id="KW-0808">Transferase</keyword>
<dbReference type="InterPro" id="IPR037523">
    <property type="entry name" value="VOC_core"/>
</dbReference>
<gene>
    <name evidence="2" type="primary">fosB1</name>
    <name evidence="2" type="ORF">Nocox_02285</name>
</gene>
<dbReference type="Pfam" id="PF00903">
    <property type="entry name" value="Glyoxalase"/>
    <property type="match status" value="1"/>
</dbReference>
<evidence type="ECO:0000259" key="1">
    <source>
        <dbReference type="PROSITE" id="PS51819"/>
    </source>
</evidence>
<dbReference type="InterPro" id="IPR050383">
    <property type="entry name" value="GlyoxalaseI/FosfomycinResist"/>
</dbReference>
<evidence type="ECO:0000313" key="3">
    <source>
        <dbReference type="Proteomes" id="UP000824681"/>
    </source>
</evidence>
<feature type="domain" description="VOC" evidence="1">
    <location>
        <begin position="4"/>
        <end position="138"/>
    </location>
</feature>
<dbReference type="PANTHER" id="PTHR21366">
    <property type="entry name" value="GLYOXALASE FAMILY PROTEIN"/>
    <property type="match status" value="1"/>
</dbReference>
<proteinExistence type="predicted"/>
<protein>
    <submittedName>
        <fullName evidence="2">Metallothiol transferase FosB</fullName>
    </submittedName>
</protein>
<reference evidence="2 3" key="1">
    <citation type="journal article" date="2021" name="ACS Chem. Biol.">
        <title>Genomic-Led Discovery of a Novel Glycopeptide Antibiotic by Nonomuraea coxensis DSM 45129.</title>
        <authorList>
            <person name="Yushchuk O."/>
            <person name="Vior N.M."/>
            <person name="Andreo-Vidal A."/>
            <person name="Berini F."/>
            <person name="Ruckert C."/>
            <person name="Busche T."/>
            <person name="Binda E."/>
            <person name="Kalinowski J."/>
            <person name="Truman A.W."/>
            <person name="Marinelli F."/>
        </authorList>
    </citation>
    <scope>NUCLEOTIDE SEQUENCE [LARGE SCALE GENOMIC DNA]</scope>
    <source>
        <strain evidence="2 3">DSM 45129</strain>
    </source>
</reference>
<dbReference type="InterPro" id="IPR029068">
    <property type="entry name" value="Glyas_Bleomycin-R_OHBP_Dase"/>
</dbReference>
<dbReference type="PANTHER" id="PTHR21366:SF14">
    <property type="entry name" value="GLYOXALASE DOMAIN-CONTAINING PROTEIN 5"/>
    <property type="match status" value="1"/>
</dbReference>
<accession>A0ABX8TRI0</accession>
<evidence type="ECO:0000313" key="2">
    <source>
        <dbReference type="EMBL" id="QYC38090.1"/>
    </source>
</evidence>